<reference evidence="8 9" key="1">
    <citation type="submission" date="2017-02" db="EMBL/GenBank/DDBJ databases">
        <authorList>
            <person name="Peterson S.W."/>
        </authorList>
    </citation>
    <scope>NUCLEOTIDE SEQUENCE [LARGE SCALE GENOMIC DNA]</scope>
    <source>
        <strain evidence="8 9">M1</strain>
    </source>
</reference>
<keyword evidence="6" id="KW-0812">Transmembrane</keyword>
<dbReference type="SUPFAM" id="SSF51283">
    <property type="entry name" value="dUTPase-like"/>
    <property type="match status" value="1"/>
</dbReference>
<proteinExistence type="inferred from homology"/>
<gene>
    <name evidence="5" type="primary">dut</name>
    <name evidence="8" type="ORF">SAMN02194393_03236</name>
</gene>
<comment type="caution">
    <text evidence="5">Lacks conserved residue(s) required for the propagation of feature annotation.</text>
</comment>
<name>A0A1T5LTP0_9FIRM</name>
<evidence type="ECO:0000256" key="6">
    <source>
        <dbReference type="SAM" id="Phobius"/>
    </source>
</evidence>
<comment type="cofactor">
    <cofactor evidence="5">
        <name>Mg(2+)</name>
        <dbReference type="ChEBI" id="CHEBI:18420"/>
    </cofactor>
</comment>
<evidence type="ECO:0000256" key="5">
    <source>
        <dbReference type="HAMAP-Rule" id="MF_00116"/>
    </source>
</evidence>
<comment type="pathway">
    <text evidence="5">Pyrimidine metabolism; dUMP biosynthesis; dUMP from dCTP (dUTP route): step 2/2.</text>
</comment>
<dbReference type="HAMAP" id="MF_00116">
    <property type="entry name" value="dUTPase_bact"/>
    <property type="match status" value="1"/>
</dbReference>
<keyword evidence="5" id="KW-0479">Metal-binding</keyword>
<dbReference type="PANTHER" id="PTHR11241">
    <property type="entry name" value="DEOXYURIDINE 5'-TRIPHOSPHATE NUCLEOTIDOHYDROLASE"/>
    <property type="match status" value="1"/>
</dbReference>
<protein>
    <recommendedName>
        <fullName evidence="5">Deoxyuridine 5'-triphosphate nucleotidohydrolase</fullName>
        <shortName evidence="5">dUTPase</shortName>
        <ecNumber evidence="5">3.6.1.23</ecNumber>
    </recommendedName>
    <alternativeName>
        <fullName evidence="5">dUTP pyrophosphatase</fullName>
    </alternativeName>
</protein>
<dbReference type="CDD" id="cd07557">
    <property type="entry name" value="trimeric_dUTPase"/>
    <property type="match status" value="1"/>
</dbReference>
<dbReference type="Gene3D" id="2.70.40.10">
    <property type="match status" value="1"/>
</dbReference>
<dbReference type="Pfam" id="PF00692">
    <property type="entry name" value="dUTPase"/>
    <property type="match status" value="1"/>
</dbReference>
<dbReference type="InterPro" id="IPR008181">
    <property type="entry name" value="dUTPase"/>
</dbReference>
<feature type="domain" description="dUTPase-like" evidence="7">
    <location>
        <begin position="150"/>
        <end position="280"/>
    </location>
</feature>
<dbReference type="EC" id="3.6.1.23" evidence="5"/>
<keyword evidence="6" id="KW-1133">Transmembrane helix</keyword>
<dbReference type="GO" id="GO:0000287">
    <property type="term" value="F:magnesium ion binding"/>
    <property type="evidence" value="ECO:0007669"/>
    <property type="project" value="UniProtKB-UniRule"/>
</dbReference>
<keyword evidence="5" id="KW-0460">Magnesium</keyword>
<keyword evidence="6" id="KW-0472">Membrane</keyword>
<comment type="catalytic activity">
    <reaction evidence="4 5">
        <text>dUTP + H2O = dUMP + diphosphate + H(+)</text>
        <dbReference type="Rhea" id="RHEA:10248"/>
        <dbReference type="ChEBI" id="CHEBI:15377"/>
        <dbReference type="ChEBI" id="CHEBI:15378"/>
        <dbReference type="ChEBI" id="CHEBI:33019"/>
        <dbReference type="ChEBI" id="CHEBI:61555"/>
        <dbReference type="ChEBI" id="CHEBI:246422"/>
        <dbReference type="EC" id="3.6.1.23"/>
    </reaction>
</comment>
<dbReference type="GO" id="GO:0004170">
    <property type="term" value="F:dUTP diphosphatase activity"/>
    <property type="evidence" value="ECO:0007669"/>
    <property type="project" value="UniProtKB-UniRule"/>
</dbReference>
<evidence type="ECO:0000313" key="8">
    <source>
        <dbReference type="EMBL" id="SKC78969.1"/>
    </source>
</evidence>
<feature type="binding site" evidence="5">
    <location>
        <begin position="201"/>
        <end position="203"/>
    </location>
    <ligand>
        <name>substrate</name>
    </ligand>
</feature>
<evidence type="ECO:0000259" key="7">
    <source>
        <dbReference type="Pfam" id="PF00692"/>
    </source>
</evidence>
<comment type="function">
    <text evidence="5">This enzyme is involved in nucleotide metabolism: it produces dUMP, the immediate precursor of thymidine nucleotides and it decreases the intracellular concentration of dUTP so that uracil cannot be incorporated into DNA.</text>
</comment>
<keyword evidence="9" id="KW-1185">Reference proteome</keyword>
<keyword evidence="2 5" id="KW-0378">Hydrolase</keyword>
<feature type="transmembrane region" description="Helical" evidence="6">
    <location>
        <begin position="113"/>
        <end position="134"/>
    </location>
</feature>
<dbReference type="UniPathway" id="UPA00610">
    <property type="reaction ID" value="UER00666"/>
</dbReference>
<keyword evidence="3 5" id="KW-0546">Nucleotide metabolism</keyword>
<dbReference type="GO" id="GO:0046081">
    <property type="term" value="P:dUTP catabolic process"/>
    <property type="evidence" value="ECO:0007669"/>
    <property type="project" value="InterPro"/>
</dbReference>
<feature type="binding site" evidence="5">
    <location>
        <begin position="218"/>
        <end position="220"/>
    </location>
    <ligand>
        <name>substrate</name>
    </ligand>
</feature>
<organism evidence="8 9">
    <name type="scientific">Maledivibacter halophilus</name>
    <dbReference type="NCBI Taxonomy" id="36842"/>
    <lineage>
        <taxon>Bacteria</taxon>
        <taxon>Bacillati</taxon>
        <taxon>Bacillota</taxon>
        <taxon>Clostridia</taxon>
        <taxon>Peptostreptococcales</taxon>
        <taxon>Caminicellaceae</taxon>
        <taxon>Maledivibacter</taxon>
    </lineage>
</organism>
<feature type="transmembrane region" description="Helical" evidence="6">
    <location>
        <begin position="81"/>
        <end position="101"/>
    </location>
</feature>
<comment type="similarity">
    <text evidence="1 5">Belongs to the dUTPase family.</text>
</comment>
<dbReference type="AlphaFoldDB" id="A0A1T5LTP0"/>
<feature type="transmembrane region" description="Helical" evidence="6">
    <location>
        <begin position="15"/>
        <end position="34"/>
    </location>
</feature>
<evidence type="ECO:0000256" key="3">
    <source>
        <dbReference type="ARBA" id="ARBA00023080"/>
    </source>
</evidence>
<dbReference type="PANTHER" id="PTHR11241:SF0">
    <property type="entry name" value="DEOXYURIDINE 5'-TRIPHOSPHATE NUCLEOTIDOHYDROLASE"/>
    <property type="match status" value="1"/>
</dbReference>
<dbReference type="Proteomes" id="UP000190285">
    <property type="component" value="Unassembled WGS sequence"/>
</dbReference>
<dbReference type="STRING" id="36842.SAMN02194393_03236"/>
<evidence type="ECO:0000256" key="1">
    <source>
        <dbReference type="ARBA" id="ARBA00006581"/>
    </source>
</evidence>
<feature type="binding site" evidence="5">
    <location>
        <position position="214"/>
    </location>
    <ligand>
        <name>substrate</name>
    </ligand>
</feature>
<dbReference type="EMBL" id="FUZT01000008">
    <property type="protein sequence ID" value="SKC78969.1"/>
    <property type="molecule type" value="Genomic_DNA"/>
</dbReference>
<evidence type="ECO:0000256" key="4">
    <source>
        <dbReference type="ARBA" id="ARBA00047686"/>
    </source>
</evidence>
<dbReference type="GO" id="GO:0006226">
    <property type="term" value="P:dUMP biosynthetic process"/>
    <property type="evidence" value="ECO:0007669"/>
    <property type="project" value="UniProtKB-UniRule"/>
</dbReference>
<evidence type="ECO:0000256" key="2">
    <source>
        <dbReference type="ARBA" id="ARBA00022801"/>
    </source>
</evidence>
<dbReference type="NCBIfam" id="TIGR00576">
    <property type="entry name" value="dut"/>
    <property type="match status" value="1"/>
</dbReference>
<sequence length="281" mass="31796">MLKRPLHLLTIRYSGLFYGYYTKVGSTFASLMLYKIPRSSKSRHDNQPFRSKSWRGNKEDLIDEVKKYVRQRDERMRIGRVDIISNSLYIIIVSIIIYFAFTKIPSTKASEYIGWLTLAAALALPILKMVFNLIERRIEMKLYVEIIDNDAKLPFYAHEGDAGMDLYSVDETVILPGDRTLIHTGIKIQLPPNTEAQIRPRSGLALKNGITVLNTPGTIDEGYRGEIGIIVINHGTEEFKVTKGMKIAQMVIKPVLRVEIKQVDELTDSERGEGGFGSTGV</sequence>
<dbReference type="InterPro" id="IPR029054">
    <property type="entry name" value="dUTPase-like"/>
</dbReference>
<evidence type="ECO:0000313" key="9">
    <source>
        <dbReference type="Proteomes" id="UP000190285"/>
    </source>
</evidence>
<dbReference type="InterPro" id="IPR036157">
    <property type="entry name" value="dUTPase-like_sf"/>
</dbReference>
<dbReference type="InterPro" id="IPR033704">
    <property type="entry name" value="dUTPase_trimeric"/>
</dbReference>
<accession>A0A1T5LTP0</accession>
<dbReference type="NCBIfam" id="NF001862">
    <property type="entry name" value="PRK00601.1"/>
    <property type="match status" value="1"/>
</dbReference>